<evidence type="ECO:0000313" key="1">
    <source>
        <dbReference type="EMBL" id="KFD47782.1"/>
    </source>
</evidence>
<gene>
    <name evidence="1" type="ORF">M513_11332</name>
</gene>
<keyword evidence="2" id="KW-1185">Reference proteome</keyword>
<proteinExistence type="predicted"/>
<organism evidence="1 2">
    <name type="scientific">Trichuris suis</name>
    <name type="common">pig whipworm</name>
    <dbReference type="NCBI Taxonomy" id="68888"/>
    <lineage>
        <taxon>Eukaryota</taxon>
        <taxon>Metazoa</taxon>
        <taxon>Ecdysozoa</taxon>
        <taxon>Nematoda</taxon>
        <taxon>Enoplea</taxon>
        <taxon>Dorylaimia</taxon>
        <taxon>Trichinellida</taxon>
        <taxon>Trichuridae</taxon>
        <taxon>Trichuris</taxon>
    </lineage>
</organism>
<evidence type="ECO:0000313" key="2">
    <source>
        <dbReference type="Proteomes" id="UP000030764"/>
    </source>
</evidence>
<accession>A0A085LS36</accession>
<reference evidence="1 2" key="1">
    <citation type="journal article" date="2014" name="Nat. Genet.">
        <title>Genome and transcriptome of the porcine whipworm Trichuris suis.</title>
        <authorList>
            <person name="Jex A.R."/>
            <person name="Nejsum P."/>
            <person name="Schwarz E.M."/>
            <person name="Hu L."/>
            <person name="Young N.D."/>
            <person name="Hall R.S."/>
            <person name="Korhonen P.K."/>
            <person name="Liao S."/>
            <person name="Thamsborg S."/>
            <person name="Xia J."/>
            <person name="Xu P."/>
            <person name="Wang S."/>
            <person name="Scheerlinck J.P."/>
            <person name="Hofmann A."/>
            <person name="Sternberg P.W."/>
            <person name="Wang J."/>
            <person name="Gasser R.B."/>
        </authorList>
    </citation>
    <scope>NUCLEOTIDE SEQUENCE [LARGE SCALE GENOMIC DNA]</scope>
    <source>
        <strain evidence="1">DCEP-RM93M</strain>
    </source>
</reference>
<dbReference type="EMBL" id="KL363314">
    <property type="protein sequence ID" value="KFD47782.1"/>
    <property type="molecule type" value="Genomic_DNA"/>
</dbReference>
<protein>
    <submittedName>
        <fullName evidence="1">Uncharacterized protein</fullName>
    </submittedName>
</protein>
<name>A0A085LS36_9BILA</name>
<dbReference type="AlphaFoldDB" id="A0A085LS36"/>
<sequence length="282" mass="31524">MPSDLGGRKSRMSARMASNASSEAANRFLHVNSQRCDGSALRCVPQRRLFPLLAWAHNDSTDCVCAPVALSTKFTEWFTEWHSQVRARLAAGIPVSTPLVRNHRAASSDVPLYDGQQGLRRLFLHGYNKGIASFPACASEAPLLWVPLASVVLAPGEQELVELHDLPSCTGASASASAIACLRCLFQRAVTLLFIPEMEVIHTAATERHADQCRARLRKISSSYTLDCRKNNFHGLLELQHLSRGCKRYVAVWHMEFQLRLVRLFSNHVPIRMDTSLRHERL</sequence>
<dbReference type="Proteomes" id="UP000030764">
    <property type="component" value="Unassembled WGS sequence"/>
</dbReference>